<keyword evidence="3" id="KW-1185">Reference proteome</keyword>
<evidence type="ECO:0000313" key="2">
    <source>
        <dbReference type="EMBL" id="AHG01888.1"/>
    </source>
</evidence>
<gene>
    <name evidence="2" type="ORF">HALLA_00925</name>
</gene>
<sequence length="53" mass="5878">MTQQADAVVIAEETHEETGVTRESIENSHKTIFSPDLTPNLIIEVRRVLGAVM</sequence>
<keyword evidence="2" id="KW-0614">Plasmid</keyword>
<geneLocation type="plasmid" evidence="2">
    <name>unnamed</name>
</geneLocation>
<protein>
    <submittedName>
        <fullName evidence="2">Uncharacterized protein</fullName>
    </submittedName>
</protein>
<dbReference type="Proteomes" id="UP000019024">
    <property type="component" value="Plasmid unnamed2"/>
</dbReference>
<dbReference type="GeneID" id="43330836"/>
<dbReference type="KEGG" id="hlr:HALLA_00925"/>
<feature type="region of interest" description="Disordered" evidence="1">
    <location>
        <begin position="1"/>
        <end position="23"/>
    </location>
</feature>
<reference evidence="2 3" key="1">
    <citation type="submission" date="2014-01" db="EMBL/GenBank/DDBJ databases">
        <authorList>
            <consortium name="DOE Joint Genome Institute"/>
            <person name="Anderson I."/>
            <person name="Huntemann M."/>
            <person name="Han J."/>
            <person name="Chen A."/>
            <person name="Kyrpides N."/>
            <person name="Mavromatis K."/>
            <person name="Markowitz V."/>
            <person name="Palaniappan K."/>
            <person name="Ivanova N."/>
            <person name="Schaumberg A."/>
            <person name="Pati A."/>
            <person name="Liolios K."/>
            <person name="Nordberg H.P."/>
            <person name="Cantor M.N."/>
            <person name="Hua S.X."/>
            <person name="Woyke T."/>
        </authorList>
    </citation>
    <scope>NUCLEOTIDE SEQUENCE [LARGE SCALE GENOMIC DNA]</scope>
    <source>
        <strain evidence="2 3">XH-48</strain>
        <plasmid evidence="3">2</plasmid>
    </source>
</reference>
<proteinExistence type="predicted"/>
<accession>W0JY10</accession>
<dbReference type="RefSeq" id="WP_157231430.1">
    <property type="nucleotide sequence ID" value="NZ_CP007057.1"/>
</dbReference>
<evidence type="ECO:0000313" key="3">
    <source>
        <dbReference type="Proteomes" id="UP000019024"/>
    </source>
</evidence>
<name>W0JY10_9EURY</name>
<evidence type="ECO:0000256" key="1">
    <source>
        <dbReference type="SAM" id="MobiDB-lite"/>
    </source>
</evidence>
<dbReference type="OrthoDB" id="383162at2157"/>
<feature type="compositionally biased region" description="Basic and acidic residues" evidence="1">
    <location>
        <begin position="12"/>
        <end position="23"/>
    </location>
</feature>
<dbReference type="EMBL" id="CP007057">
    <property type="protein sequence ID" value="AHG01888.1"/>
    <property type="molecule type" value="Genomic_DNA"/>
</dbReference>
<dbReference type="AlphaFoldDB" id="W0JY10"/>
<organism evidence="2 3">
    <name type="scientific">Halostagnicola larsenii XH-48</name>
    <dbReference type="NCBI Taxonomy" id="797299"/>
    <lineage>
        <taxon>Archaea</taxon>
        <taxon>Methanobacteriati</taxon>
        <taxon>Methanobacteriota</taxon>
        <taxon>Stenosarchaea group</taxon>
        <taxon>Halobacteria</taxon>
        <taxon>Halobacteriales</taxon>
        <taxon>Natrialbaceae</taxon>
        <taxon>Halostagnicola</taxon>
    </lineage>
</organism>
<dbReference type="HOGENOM" id="CLU_3057001_0_0_2"/>